<dbReference type="EMBL" id="CP098611">
    <property type="protein sequence ID" value="USR92281.1"/>
    <property type="molecule type" value="Genomic_DNA"/>
</dbReference>
<dbReference type="Pfam" id="PF05137">
    <property type="entry name" value="PilN"/>
    <property type="match status" value="1"/>
</dbReference>
<dbReference type="InterPro" id="IPR007813">
    <property type="entry name" value="PilN"/>
</dbReference>
<evidence type="ECO:0000256" key="3">
    <source>
        <dbReference type="SAM" id="Phobius"/>
    </source>
</evidence>
<dbReference type="PANTHER" id="PTHR40278:SF1">
    <property type="entry name" value="DNA UTILIZATION PROTEIN HOFN"/>
    <property type="match status" value="1"/>
</dbReference>
<proteinExistence type="predicted"/>
<gene>
    <name evidence="4" type="ORF">NEA10_06040</name>
</gene>
<evidence type="ECO:0000256" key="2">
    <source>
        <dbReference type="SAM" id="MobiDB-lite"/>
    </source>
</evidence>
<sequence length="260" mass="29355">MYNIEINFLNDRPEYRPESVRAKPSRQRRDRSGNGAVIAGAGVALAFLALVGGFWVYLVQLEIPRLQAERDELDEELGNYQRQEDRLRQIQEEVQQIRTQTDALAGVFNYISPWSALLQDLRDRTPSGVRIQNVQQSDESARNGPPPQPTDSGRPPSVITIEGIAQSFNDVNDFVLLLRESNLYMASGTHLLEAEMEDYRAQGITFSDSRSRLPLAPVVAFTIQTQIREVPATDILQELQRKGALGLVNRIQELQRRGVI</sequence>
<dbReference type="InterPro" id="IPR052534">
    <property type="entry name" value="Extracell_DNA_Util/SecSys_Comp"/>
</dbReference>
<feature type="region of interest" description="Disordered" evidence="2">
    <location>
        <begin position="130"/>
        <end position="156"/>
    </location>
</feature>
<keyword evidence="5" id="KW-1185">Reference proteome</keyword>
<accession>A0ABY5ATP7</accession>
<organism evidence="4 5">
    <name type="scientific">Phormidium yuhuli AB48</name>
    <dbReference type="NCBI Taxonomy" id="2940671"/>
    <lineage>
        <taxon>Bacteria</taxon>
        <taxon>Bacillati</taxon>
        <taxon>Cyanobacteriota</taxon>
        <taxon>Cyanophyceae</taxon>
        <taxon>Oscillatoriophycideae</taxon>
        <taxon>Oscillatoriales</taxon>
        <taxon>Oscillatoriaceae</taxon>
        <taxon>Phormidium</taxon>
        <taxon>Phormidium yuhuli</taxon>
    </lineage>
</organism>
<keyword evidence="3" id="KW-0812">Transmembrane</keyword>
<keyword evidence="3" id="KW-1133">Transmembrane helix</keyword>
<keyword evidence="3" id="KW-0472">Membrane</keyword>
<dbReference type="RefSeq" id="WP_252664374.1">
    <property type="nucleotide sequence ID" value="NZ_CP098611.1"/>
</dbReference>
<evidence type="ECO:0000313" key="5">
    <source>
        <dbReference type="Proteomes" id="UP001056708"/>
    </source>
</evidence>
<evidence type="ECO:0000313" key="4">
    <source>
        <dbReference type="EMBL" id="USR92281.1"/>
    </source>
</evidence>
<dbReference type="PANTHER" id="PTHR40278">
    <property type="entry name" value="DNA UTILIZATION PROTEIN HOFN"/>
    <property type="match status" value="1"/>
</dbReference>
<evidence type="ECO:0000256" key="1">
    <source>
        <dbReference type="SAM" id="Coils"/>
    </source>
</evidence>
<protein>
    <submittedName>
        <fullName evidence="4">PilN domain-containing protein</fullName>
    </submittedName>
</protein>
<feature type="coiled-coil region" evidence="1">
    <location>
        <begin position="63"/>
        <end position="100"/>
    </location>
</feature>
<feature type="transmembrane region" description="Helical" evidence="3">
    <location>
        <begin position="36"/>
        <end position="58"/>
    </location>
</feature>
<dbReference type="Proteomes" id="UP001056708">
    <property type="component" value="Chromosome"/>
</dbReference>
<keyword evidence="1" id="KW-0175">Coiled coil</keyword>
<reference evidence="4" key="1">
    <citation type="submission" date="2022-06" db="EMBL/GenBank/DDBJ databases">
        <title>Genome sequence of Phormidium yuhuli AB48 isolated from an industrial photobioreactor environment.</title>
        <authorList>
            <person name="Qiu Y."/>
            <person name="Noonan A.J.C."/>
            <person name="Dofher K."/>
            <person name="Koch M."/>
            <person name="Kieft B."/>
            <person name="Lin X."/>
            <person name="Ziels R.M."/>
            <person name="Hallam S.J."/>
        </authorList>
    </citation>
    <scope>NUCLEOTIDE SEQUENCE</scope>
    <source>
        <strain evidence="4">AB48</strain>
    </source>
</reference>
<name>A0ABY5ATP7_9CYAN</name>